<dbReference type="Proteomes" id="UP000297861">
    <property type="component" value="Unassembled WGS sequence"/>
</dbReference>
<comment type="caution">
    <text evidence="1">The sequence shown here is derived from an EMBL/GenBank/DDBJ whole genome shotgun (WGS) entry which is preliminary data.</text>
</comment>
<dbReference type="OrthoDB" id="997493at2"/>
<organism evidence="1 2">
    <name type="scientific">Dysgonomonas capnocytophagoides</name>
    <dbReference type="NCBI Taxonomy" id="45254"/>
    <lineage>
        <taxon>Bacteria</taxon>
        <taxon>Pseudomonadati</taxon>
        <taxon>Bacteroidota</taxon>
        <taxon>Bacteroidia</taxon>
        <taxon>Bacteroidales</taxon>
        <taxon>Dysgonomonadaceae</taxon>
        <taxon>Dysgonomonas</taxon>
    </lineage>
</organism>
<dbReference type="RefSeq" id="WP_026625259.1">
    <property type="nucleotide sequence ID" value="NZ_AP028867.1"/>
</dbReference>
<accession>A0A4Y8L8V7</accession>
<name>A0A4Y8L8V7_9BACT</name>
<evidence type="ECO:0000313" key="1">
    <source>
        <dbReference type="EMBL" id="TFD98767.1"/>
    </source>
</evidence>
<proteinExistence type="predicted"/>
<gene>
    <name evidence="1" type="ORF">E2605_01385</name>
</gene>
<protein>
    <submittedName>
        <fullName evidence="1">Uncharacterized protein</fullName>
    </submittedName>
</protein>
<evidence type="ECO:0000313" key="2">
    <source>
        <dbReference type="Proteomes" id="UP000297861"/>
    </source>
</evidence>
<reference evidence="1 2" key="1">
    <citation type="submission" date="2019-03" db="EMBL/GenBank/DDBJ databases">
        <title>San Antonio Military Medical Center submission to MRSN (WRAIR), pending publication.</title>
        <authorList>
            <person name="Blyth D.M."/>
            <person name="Mccarthy S.L."/>
            <person name="Schall S.E."/>
            <person name="Stam J.A."/>
            <person name="Ong A.C."/>
            <person name="Mcgann P.T."/>
        </authorList>
    </citation>
    <scope>NUCLEOTIDE SEQUENCE [LARGE SCALE GENOMIC DNA]</scope>
    <source>
        <strain evidence="1 2">MRSN571793</strain>
    </source>
</reference>
<dbReference type="EMBL" id="SOML01000001">
    <property type="protein sequence ID" value="TFD98767.1"/>
    <property type="molecule type" value="Genomic_DNA"/>
</dbReference>
<sequence>MGAVVNLKVGDTIYSVDPQRLVIQRISIERIEDGYGSVAASETSAYGKVKKIIKIALSKFPVEYNRIIYFKTEDDAEAFVKAQIGI</sequence>
<dbReference type="AlphaFoldDB" id="A0A4Y8L8V7"/>
<keyword evidence="2" id="KW-1185">Reference proteome</keyword>